<evidence type="ECO:0000313" key="3">
    <source>
        <dbReference type="Proteomes" id="UP000006362"/>
    </source>
</evidence>
<dbReference type="Proteomes" id="UP000006362">
    <property type="component" value="Plasmid pTHEAM01"/>
</dbReference>
<keyword evidence="2" id="KW-0614">Plasmid</keyword>
<dbReference type="OrthoDB" id="462848at2"/>
<feature type="signal peptide" evidence="1">
    <location>
        <begin position="1"/>
        <end position="17"/>
    </location>
</feature>
<keyword evidence="3" id="KW-1185">Reference proteome</keyword>
<dbReference type="eggNOG" id="COG0526">
    <property type="taxonomic scope" value="Bacteria"/>
</dbReference>
<geneLocation type="plasmid" evidence="2 3">
    <name>pTHEAM01</name>
</geneLocation>
<dbReference type="HOGENOM" id="CLU_1184582_0_0_0"/>
<proteinExistence type="predicted"/>
<gene>
    <name evidence="2" type="ordered locus">Theam_1760</name>
</gene>
<accession>E8T6Z5</accession>
<evidence type="ECO:0000313" key="2">
    <source>
        <dbReference type="EMBL" id="ADU97716.1"/>
    </source>
</evidence>
<name>E8T6Z5_THEA1</name>
<evidence type="ECO:0008006" key="4">
    <source>
        <dbReference type="Google" id="ProtNLM"/>
    </source>
</evidence>
<dbReference type="RefSeq" id="WP_013524920.1">
    <property type="nucleotide sequence ID" value="NC_014917.1"/>
</dbReference>
<protein>
    <recommendedName>
        <fullName evidence="4">Thioredoxin domain-containing protein</fullName>
    </recommendedName>
</protein>
<dbReference type="SUPFAM" id="SSF52833">
    <property type="entry name" value="Thioredoxin-like"/>
    <property type="match status" value="1"/>
</dbReference>
<feature type="chain" id="PRO_5003227454" description="Thioredoxin domain-containing protein" evidence="1">
    <location>
        <begin position="18"/>
        <end position="234"/>
    </location>
</feature>
<dbReference type="InterPro" id="IPR036249">
    <property type="entry name" value="Thioredoxin-like_sf"/>
</dbReference>
<dbReference type="CDD" id="cd02947">
    <property type="entry name" value="TRX_family"/>
    <property type="match status" value="1"/>
</dbReference>
<dbReference type="Gene3D" id="3.40.30.10">
    <property type="entry name" value="Glutaredoxin"/>
    <property type="match status" value="1"/>
</dbReference>
<evidence type="ECO:0000256" key="1">
    <source>
        <dbReference type="SAM" id="SignalP"/>
    </source>
</evidence>
<reference evidence="2" key="1">
    <citation type="submission" date="2011-01" db="EMBL/GenBank/DDBJ databases">
        <title>Complete sequence of plasmid of Thermovibrio ammonificans HB-1.</title>
        <authorList>
            <consortium name="US DOE Joint Genome Institute"/>
            <person name="Lucas S."/>
            <person name="Copeland A."/>
            <person name="Lapidus A."/>
            <person name="Cheng J.-F."/>
            <person name="Goodwin L."/>
            <person name="Pitluck S."/>
            <person name="Davenport K."/>
            <person name="Detter J.C."/>
            <person name="Han C."/>
            <person name="Tapia R."/>
            <person name="Land M."/>
            <person name="Hauser L."/>
            <person name="Kyrpides N."/>
            <person name="Ivanova N."/>
            <person name="Ovchinnikova G."/>
            <person name="Vetriani C."/>
            <person name="Woyke T."/>
        </authorList>
    </citation>
    <scope>NUCLEOTIDE SEQUENCE [LARGE SCALE GENOMIC DNA]</scope>
    <source>
        <strain evidence="2">HB-1</strain>
        <plasmid evidence="2">pTHEAM01</plasmid>
    </source>
</reference>
<dbReference type="AlphaFoldDB" id="E8T6Z5"/>
<sequence length="234" mass="26610">MKRVLLLVLLLTVTAQAKDFNYGLWGDRAQVEKRQQVKKSVKSVPAGRNHKEETFSWQDFLPENLPRPFRKLLENPSPENVRKYWRAYEEFVSRVAEAEKQVRLLQLEFARRISSKYQLYYFFSPSCPACRRYSPLLFASLLREGFNLPTKAFVVGDLNSGRLFAAALGIAEVRQATPELLSQLGVSALPTAVLLEGDRVVAELTGAEVLKLVNFLKEKRDEAIESSVDTSSNR</sequence>
<dbReference type="KEGG" id="tam:Theam_1760"/>
<keyword evidence="1" id="KW-0732">Signal</keyword>
<organism evidence="2 3">
    <name type="scientific">Thermovibrio ammonificans (strain DSM 15698 / JCM 12110 / HB-1)</name>
    <dbReference type="NCBI Taxonomy" id="648996"/>
    <lineage>
        <taxon>Bacteria</taxon>
        <taxon>Pseudomonadati</taxon>
        <taxon>Aquificota</taxon>
        <taxon>Aquificia</taxon>
        <taxon>Desulfurobacteriales</taxon>
        <taxon>Desulfurobacteriaceae</taxon>
        <taxon>Thermovibrio</taxon>
    </lineage>
</organism>
<dbReference type="EMBL" id="CP002445">
    <property type="protein sequence ID" value="ADU97716.1"/>
    <property type="molecule type" value="Genomic_DNA"/>
</dbReference>